<dbReference type="RefSeq" id="WP_072704639.1">
    <property type="nucleotide sequence ID" value="NZ_FMJB01000035.1"/>
</dbReference>
<organism evidence="1 2">
    <name type="scientific">Donghicola eburneus</name>
    <dbReference type="NCBI Taxonomy" id="393278"/>
    <lineage>
        <taxon>Bacteria</taxon>
        <taxon>Pseudomonadati</taxon>
        <taxon>Pseudomonadota</taxon>
        <taxon>Alphaproteobacteria</taxon>
        <taxon>Rhodobacterales</taxon>
        <taxon>Roseobacteraceae</taxon>
        <taxon>Donghicola</taxon>
    </lineage>
</organism>
<evidence type="ECO:0000313" key="1">
    <source>
        <dbReference type="EMBL" id="SCM66701.1"/>
    </source>
</evidence>
<protein>
    <recommendedName>
        <fullName evidence="3">ABM domain-containing protein</fullName>
    </recommendedName>
</protein>
<name>A0A1M4MW05_9RHOB</name>
<dbReference type="EMBL" id="FMJB01000035">
    <property type="protein sequence ID" value="SCM66701.1"/>
    <property type="molecule type" value="Genomic_DNA"/>
</dbReference>
<dbReference type="AlphaFoldDB" id="A0A1M4MW05"/>
<gene>
    <name evidence="1" type="ORF">KARMA_0882</name>
</gene>
<reference evidence="2" key="1">
    <citation type="submission" date="2016-09" db="EMBL/GenBank/DDBJ databases">
        <authorList>
            <person name="Wibberg D."/>
        </authorList>
    </citation>
    <scope>NUCLEOTIDE SEQUENCE [LARGE SCALE GENOMIC DNA]</scope>
</reference>
<accession>A0A1M4MW05</accession>
<keyword evidence="2" id="KW-1185">Reference proteome</keyword>
<sequence length="107" mass="12035">MYSKIYQIEVPGLAEGKIAAAFMAEELTPLISRYNMAGLSVFLCKEGMVQITVNFDSPGDMKLFQEAQEQIFAQLKNSFSCSTGEYQAVPVFRYEREATNSSMQMTH</sequence>
<proteinExistence type="predicted"/>
<evidence type="ECO:0000313" key="2">
    <source>
        <dbReference type="Proteomes" id="UP000184085"/>
    </source>
</evidence>
<dbReference type="Proteomes" id="UP000184085">
    <property type="component" value="Unassembled WGS sequence"/>
</dbReference>
<evidence type="ECO:0008006" key="3">
    <source>
        <dbReference type="Google" id="ProtNLM"/>
    </source>
</evidence>